<dbReference type="SUPFAM" id="SSF56112">
    <property type="entry name" value="Protein kinase-like (PK-like)"/>
    <property type="match status" value="1"/>
</dbReference>
<sequence length="685" mass="68413">MIGSGTVLNVRYRLIERLGRGGMGEVWRAHDSVLARKVAVKILNAELFDNAAAIESFRREAQLVAAIDHPGVVKVHDYGETGVGVGAGVGAGVGVGENDGDGDSHGDGEGGGGDTGDRCAYIVMDLIDGRPLNQVLEAEGRMPPERALGMVAAALDALHAAHQRSIVHRDIKPSNLMVRRSDDAVVVTDFGIALAIAGTKATKRSGVIGTAAYMSPEQAVNGRIGPASDLYSIGVVCYELLVGRLPFVGDGPVQVAIKHVHEPVPDLPKTVPAAVRELVVRALAKAPEDRFASAAEMAAAARAAVGLPPGSAADTGTVDLRGKAAAAVPAPVPAADADPAAKARPAVKAEPVLKVDPDRPTEPVRRRSRRTLLVPIIIPAVISVGTATALLIDRSPGSSNASAPPDARQTVAATAPATPGGAAPDTATAATTAPTGTPGATQPGQQPATPDQGQPPQPQQPGTAAGAAGGAAAQPGRGGNAGGSGGGSGNGGQGGGAAGGGTAHQPAPAPAPANPANPANPNPQPPPQNSSGGPSSGGSSGAGGNPPPAQTSDRPSSCGGSSWTKIVSASSGAAIGLANDNLDAGNPVVLGGHAQYGWVVTTGSWNEYRACNSGGPNLVFGFLNDDSVGLGDVFSIAYRWTVQSAGSGTYTLGDGTRCMTSNGAGQRVTMQTCTKGLAAQQWRFQ</sequence>
<dbReference type="SMART" id="SM00220">
    <property type="entry name" value="S_TKc"/>
    <property type="match status" value="1"/>
</dbReference>
<feature type="compositionally biased region" description="Pro residues" evidence="8">
    <location>
        <begin position="507"/>
        <end position="528"/>
    </location>
</feature>
<dbReference type="PROSITE" id="PS00107">
    <property type="entry name" value="PROTEIN_KINASE_ATP"/>
    <property type="match status" value="1"/>
</dbReference>
<dbReference type="PANTHER" id="PTHR43289:SF6">
    <property type="entry name" value="SERINE_THREONINE-PROTEIN KINASE NEKL-3"/>
    <property type="match status" value="1"/>
</dbReference>
<feature type="compositionally biased region" description="Polar residues" evidence="8">
    <location>
        <begin position="551"/>
        <end position="563"/>
    </location>
</feature>
<keyword evidence="5 10" id="KW-0418">Kinase</keyword>
<keyword evidence="3" id="KW-0808">Transferase</keyword>
<accession>A0AB39TEN7</accession>
<name>A0AB39TEN7_9ACTN</name>
<dbReference type="PROSITE" id="PS50231">
    <property type="entry name" value="RICIN_B_LECTIN"/>
    <property type="match status" value="1"/>
</dbReference>
<evidence type="ECO:0000256" key="6">
    <source>
        <dbReference type="ARBA" id="ARBA00022840"/>
    </source>
</evidence>
<dbReference type="CDD" id="cd00161">
    <property type="entry name" value="beta-trefoil_Ricin-like"/>
    <property type="match status" value="1"/>
</dbReference>
<feature type="compositionally biased region" description="Low complexity" evidence="8">
    <location>
        <begin position="460"/>
        <end position="475"/>
    </location>
</feature>
<evidence type="ECO:0000256" key="1">
    <source>
        <dbReference type="ARBA" id="ARBA00012513"/>
    </source>
</evidence>
<feature type="compositionally biased region" description="Basic and acidic residues" evidence="8">
    <location>
        <begin position="351"/>
        <end position="365"/>
    </location>
</feature>
<reference evidence="10" key="1">
    <citation type="submission" date="2024-07" db="EMBL/GenBank/DDBJ databases">
        <authorList>
            <person name="Yu S.T."/>
        </authorList>
    </citation>
    <scope>NUCLEOTIDE SEQUENCE</scope>
    <source>
        <strain evidence="10">Y1</strain>
    </source>
</reference>
<feature type="region of interest" description="Disordered" evidence="8">
    <location>
        <begin position="396"/>
        <end position="563"/>
    </location>
</feature>
<dbReference type="InterPro" id="IPR011009">
    <property type="entry name" value="Kinase-like_dom_sf"/>
</dbReference>
<dbReference type="PROSITE" id="PS00108">
    <property type="entry name" value="PROTEIN_KINASE_ST"/>
    <property type="match status" value="1"/>
</dbReference>
<dbReference type="PROSITE" id="PS50011">
    <property type="entry name" value="PROTEIN_KINASE_DOM"/>
    <property type="match status" value="1"/>
</dbReference>
<evidence type="ECO:0000256" key="4">
    <source>
        <dbReference type="ARBA" id="ARBA00022741"/>
    </source>
</evidence>
<keyword evidence="6 7" id="KW-0067">ATP-binding</keyword>
<protein>
    <recommendedName>
        <fullName evidence="1">non-specific serine/threonine protein kinase</fullName>
        <ecNumber evidence="1">2.7.11.1</ecNumber>
    </recommendedName>
</protein>
<evidence type="ECO:0000256" key="2">
    <source>
        <dbReference type="ARBA" id="ARBA00022527"/>
    </source>
</evidence>
<dbReference type="InterPro" id="IPR035992">
    <property type="entry name" value="Ricin_B-like_lectins"/>
</dbReference>
<dbReference type="FunFam" id="1.10.510.10:FF:000021">
    <property type="entry name" value="Serine/threonine protein kinase"/>
    <property type="match status" value="1"/>
</dbReference>
<proteinExistence type="predicted"/>
<feature type="region of interest" description="Disordered" evidence="8">
    <location>
        <begin position="94"/>
        <end position="114"/>
    </location>
</feature>
<dbReference type="RefSeq" id="WP_369182600.1">
    <property type="nucleotide sequence ID" value="NZ_CP163445.1"/>
</dbReference>
<keyword evidence="4 7" id="KW-0547">Nucleotide-binding</keyword>
<organism evidence="10">
    <name type="scientific">Streptomyces sp. Y1</name>
    <dbReference type="NCBI Taxonomy" id="3238634"/>
    <lineage>
        <taxon>Bacteria</taxon>
        <taxon>Bacillati</taxon>
        <taxon>Actinomycetota</taxon>
        <taxon>Actinomycetes</taxon>
        <taxon>Kitasatosporales</taxon>
        <taxon>Streptomycetaceae</taxon>
        <taxon>Streptomyces</taxon>
    </lineage>
</organism>
<dbReference type="EC" id="2.7.11.1" evidence="1"/>
<dbReference type="GO" id="GO:0004674">
    <property type="term" value="F:protein serine/threonine kinase activity"/>
    <property type="evidence" value="ECO:0007669"/>
    <property type="project" value="UniProtKB-KW"/>
</dbReference>
<feature type="compositionally biased region" description="Low complexity" evidence="8">
    <location>
        <begin position="335"/>
        <end position="349"/>
    </location>
</feature>
<feature type="domain" description="Protein kinase" evidence="9">
    <location>
        <begin position="12"/>
        <end position="305"/>
    </location>
</feature>
<feature type="binding site" evidence="7">
    <location>
        <position position="41"/>
    </location>
    <ligand>
        <name>ATP</name>
        <dbReference type="ChEBI" id="CHEBI:30616"/>
    </ligand>
</feature>
<dbReference type="AlphaFoldDB" id="A0AB39TEN7"/>
<evidence type="ECO:0000313" key="10">
    <source>
        <dbReference type="EMBL" id="XDQ78024.1"/>
    </source>
</evidence>
<gene>
    <name evidence="10" type="ORF">AB2U05_05815</name>
</gene>
<dbReference type="Gene3D" id="3.30.200.20">
    <property type="entry name" value="Phosphorylase Kinase, domain 1"/>
    <property type="match status" value="1"/>
</dbReference>
<keyword evidence="2 10" id="KW-0723">Serine/threonine-protein kinase</keyword>
<evidence type="ECO:0000259" key="9">
    <source>
        <dbReference type="PROSITE" id="PS50011"/>
    </source>
</evidence>
<feature type="region of interest" description="Disordered" evidence="8">
    <location>
        <begin position="335"/>
        <end position="366"/>
    </location>
</feature>
<dbReference type="CDD" id="cd14014">
    <property type="entry name" value="STKc_PknB_like"/>
    <property type="match status" value="1"/>
</dbReference>
<dbReference type="Gene3D" id="1.10.510.10">
    <property type="entry name" value="Transferase(Phosphotransferase) domain 1"/>
    <property type="match status" value="1"/>
</dbReference>
<dbReference type="EMBL" id="CP163445">
    <property type="protein sequence ID" value="XDQ78024.1"/>
    <property type="molecule type" value="Genomic_DNA"/>
</dbReference>
<evidence type="ECO:0000256" key="3">
    <source>
        <dbReference type="ARBA" id="ARBA00022679"/>
    </source>
</evidence>
<dbReference type="GO" id="GO:0005524">
    <property type="term" value="F:ATP binding"/>
    <property type="evidence" value="ECO:0007669"/>
    <property type="project" value="UniProtKB-UniRule"/>
</dbReference>
<feature type="compositionally biased region" description="Gly residues" evidence="8">
    <location>
        <begin position="476"/>
        <end position="502"/>
    </location>
</feature>
<dbReference type="PANTHER" id="PTHR43289">
    <property type="entry name" value="MITOGEN-ACTIVATED PROTEIN KINASE KINASE KINASE 20-RELATED"/>
    <property type="match status" value="1"/>
</dbReference>
<feature type="compositionally biased region" description="Gly residues" evidence="8">
    <location>
        <begin position="534"/>
        <end position="544"/>
    </location>
</feature>
<dbReference type="InterPro" id="IPR008271">
    <property type="entry name" value="Ser/Thr_kinase_AS"/>
</dbReference>
<dbReference type="SUPFAM" id="SSF50370">
    <property type="entry name" value="Ricin B-like lectins"/>
    <property type="match status" value="1"/>
</dbReference>
<feature type="compositionally biased region" description="Low complexity" evidence="8">
    <location>
        <begin position="412"/>
        <end position="452"/>
    </location>
</feature>
<dbReference type="Pfam" id="PF00069">
    <property type="entry name" value="Pkinase"/>
    <property type="match status" value="1"/>
</dbReference>
<dbReference type="InterPro" id="IPR000719">
    <property type="entry name" value="Prot_kinase_dom"/>
</dbReference>
<evidence type="ECO:0000256" key="7">
    <source>
        <dbReference type="PROSITE-ProRule" id="PRU10141"/>
    </source>
</evidence>
<evidence type="ECO:0000256" key="8">
    <source>
        <dbReference type="SAM" id="MobiDB-lite"/>
    </source>
</evidence>
<evidence type="ECO:0000256" key="5">
    <source>
        <dbReference type="ARBA" id="ARBA00022777"/>
    </source>
</evidence>
<dbReference type="InterPro" id="IPR017441">
    <property type="entry name" value="Protein_kinase_ATP_BS"/>
</dbReference>